<evidence type="ECO:0000313" key="9">
    <source>
        <dbReference type="Proteomes" id="UP000813463"/>
    </source>
</evidence>
<dbReference type="PANTHER" id="PTHR24186:SF46">
    <property type="entry name" value="PROTEIN ACCELERATED CELL DEATH 6-LIKE"/>
    <property type="match status" value="1"/>
</dbReference>
<feature type="transmembrane region" description="Helical" evidence="7">
    <location>
        <begin position="248"/>
        <end position="267"/>
    </location>
</feature>
<evidence type="ECO:0000256" key="4">
    <source>
        <dbReference type="ARBA" id="ARBA00022989"/>
    </source>
</evidence>
<dbReference type="PANTHER" id="PTHR24186">
    <property type="entry name" value="PROTEIN PHOSPHATASE 1 REGULATORY SUBUNIT"/>
    <property type="match status" value="1"/>
</dbReference>
<keyword evidence="6 7" id="KW-0472">Membrane</keyword>
<dbReference type="Pfam" id="PF00023">
    <property type="entry name" value="Ank"/>
    <property type="match status" value="1"/>
</dbReference>
<evidence type="ECO:0000256" key="2">
    <source>
        <dbReference type="ARBA" id="ARBA00022692"/>
    </source>
</evidence>
<evidence type="ECO:0000256" key="6">
    <source>
        <dbReference type="ARBA" id="ARBA00023136"/>
    </source>
</evidence>
<comment type="subcellular location">
    <subcellularLocation>
        <location evidence="1">Membrane</location>
        <topology evidence="1">Multi-pass membrane protein</topology>
    </subcellularLocation>
</comment>
<reference evidence="9" key="1">
    <citation type="journal article" date="2021" name="Nat. Commun.">
        <title>Genomic analyses provide insights into spinach domestication and the genetic basis of agronomic traits.</title>
        <authorList>
            <person name="Cai X."/>
            <person name="Sun X."/>
            <person name="Xu C."/>
            <person name="Sun H."/>
            <person name="Wang X."/>
            <person name="Ge C."/>
            <person name="Zhang Z."/>
            <person name="Wang Q."/>
            <person name="Fei Z."/>
            <person name="Jiao C."/>
            <person name="Wang Q."/>
        </authorList>
    </citation>
    <scope>NUCLEOTIDE SEQUENCE [LARGE SCALE GENOMIC DNA]</scope>
    <source>
        <strain evidence="9">cv. Varoflay</strain>
    </source>
</reference>
<keyword evidence="9" id="KW-1185">Reference proteome</keyword>
<dbReference type="InterPro" id="IPR026961">
    <property type="entry name" value="PGG_dom"/>
</dbReference>
<protein>
    <submittedName>
        <fullName evidence="10">Protein ACCELERATED CELL DEATH 6-like</fullName>
    </submittedName>
</protein>
<organism evidence="9 10">
    <name type="scientific">Spinacia oleracea</name>
    <name type="common">Spinach</name>
    <dbReference type="NCBI Taxonomy" id="3562"/>
    <lineage>
        <taxon>Eukaryota</taxon>
        <taxon>Viridiplantae</taxon>
        <taxon>Streptophyta</taxon>
        <taxon>Embryophyta</taxon>
        <taxon>Tracheophyta</taxon>
        <taxon>Spermatophyta</taxon>
        <taxon>Magnoliopsida</taxon>
        <taxon>eudicotyledons</taxon>
        <taxon>Gunneridae</taxon>
        <taxon>Pentapetalae</taxon>
        <taxon>Caryophyllales</taxon>
        <taxon>Chenopodiaceae</taxon>
        <taxon>Chenopodioideae</taxon>
        <taxon>Anserineae</taxon>
        <taxon>Spinacia</taxon>
    </lineage>
</organism>
<keyword evidence="5" id="KW-0040">ANK repeat</keyword>
<evidence type="ECO:0000256" key="1">
    <source>
        <dbReference type="ARBA" id="ARBA00004141"/>
    </source>
</evidence>
<evidence type="ECO:0000256" key="7">
    <source>
        <dbReference type="SAM" id="Phobius"/>
    </source>
</evidence>
<name>A0ABM3R7Z9_SPIOL</name>
<gene>
    <name evidence="10" type="primary">LOC130467279</name>
</gene>
<evidence type="ECO:0000256" key="3">
    <source>
        <dbReference type="ARBA" id="ARBA00022737"/>
    </source>
</evidence>
<dbReference type="InterPro" id="IPR002110">
    <property type="entry name" value="Ankyrin_rpt"/>
</dbReference>
<accession>A0ABM3R7Z9</accession>
<dbReference type="RefSeq" id="XP_056691727.1">
    <property type="nucleotide sequence ID" value="XM_056835749.1"/>
</dbReference>
<evidence type="ECO:0000259" key="8">
    <source>
        <dbReference type="Pfam" id="PF13962"/>
    </source>
</evidence>
<feature type="domain" description="PGG" evidence="8">
    <location>
        <begin position="242"/>
        <end position="274"/>
    </location>
</feature>
<evidence type="ECO:0000256" key="5">
    <source>
        <dbReference type="ARBA" id="ARBA00023043"/>
    </source>
</evidence>
<dbReference type="Proteomes" id="UP000813463">
    <property type="component" value="Chromosome 2"/>
</dbReference>
<keyword evidence="2 7" id="KW-0812">Transmembrane</keyword>
<proteinExistence type="predicted"/>
<keyword evidence="3" id="KW-0677">Repeat</keyword>
<reference evidence="10" key="2">
    <citation type="submission" date="2025-08" db="UniProtKB">
        <authorList>
            <consortium name="RefSeq"/>
        </authorList>
    </citation>
    <scope>IDENTIFICATION</scope>
    <source>
        <tissue evidence="10">Leaf</tissue>
    </source>
</reference>
<dbReference type="InterPro" id="IPR036770">
    <property type="entry name" value="Ankyrin_rpt-contain_sf"/>
</dbReference>
<sequence length="275" mass="31276">MRCYQVAQDILGRLDKKSWSKYLTDSSDGRTVLHLAPSCTDQNFGRWLAEEAAEFITKPDKCGKTPLHEAFSIGAAWFIEAILVKHPANSSFYPNSHLPWIKACEKGHVLAIRTFVDYDPGKFGDVCIDHMDSPLHHIHLPNLMGCEEFLNFPRMKDLINVQDFHHGETPLHKAIRNEDILLAEALLNMDKIKYNIKDHENVTSIELLEQLCEQQPKWDAMCQRIGLDPRIKTSYFQRKTNLLDVRNSLFVVAALLATITFTAGFTLPGGLNQDT</sequence>
<dbReference type="SUPFAM" id="SSF48403">
    <property type="entry name" value="Ankyrin repeat"/>
    <property type="match status" value="1"/>
</dbReference>
<evidence type="ECO:0000313" key="10">
    <source>
        <dbReference type="RefSeq" id="XP_056691727.1"/>
    </source>
</evidence>
<keyword evidence="4 7" id="KW-1133">Transmembrane helix</keyword>
<dbReference type="Gene3D" id="1.25.40.20">
    <property type="entry name" value="Ankyrin repeat-containing domain"/>
    <property type="match status" value="1"/>
</dbReference>
<dbReference type="Pfam" id="PF13962">
    <property type="entry name" value="PGG"/>
    <property type="match status" value="1"/>
</dbReference>
<dbReference type="GeneID" id="130467279"/>